<name>A0A1G2EWY7_9BACT</name>
<sequence length="101" mass="11256">MTDNLKEAVFLKERWMQISPRFFEPLTLNELPVGSKFIVLPEPGDNSGHGGFKKAHYIFIKTSDSHTDGVLPAHTPQVKAINLQNGCSSIFSSTMFVIHVL</sequence>
<accession>A0A1G2EWY7</accession>
<dbReference type="AlphaFoldDB" id="A0A1G2EWY7"/>
<evidence type="ECO:0000313" key="2">
    <source>
        <dbReference type="Proteomes" id="UP000177486"/>
    </source>
</evidence>
<protein>
    <submittedName>
        <fullName evidence="1">Uncharacterized protein</fullName>
    </submittedName>
</protein>
<proteinExistence type="predicted"/>
<comment type="caution">
    <text evidence="1">The sequence shown here is derived from an EMBL/GenBank/DDBJ whole genome shotgun (WGS) entry which is preliminary data.</text>
</comment>
<dbReference type="Proteomes" id="UP000177486">
    <property type="component" value="Unassembled WGS sequence"/>
</dbReference>
<gene>
    <name evidence="1" type="ORF">A2931_04550</name>
</gene>
<dbReference type="EMBL" id="MHMQ01000024">
    <property type="protein sequence ID" value="OGZ30253.1"/>
    <property type="molecule type" value="Genomic_DNA"/>
</dbReference>
<organism evidence="1 2">
    <name type="scientific">Candidatus Niyogibacteria bacterium RIFCSPLOWO2_01_FULL_45_48</name>
    <dbReference type="NCBI Taxonomy" id="1801724"/>
    <lineage>
        <taxon>Bacteria</taxon>
        <taxon>Candidatus Niyogiibacteriota</taxon>
    </lineage>
</organism>
<reference evidence="1 2" key="1">
    <citation type="journal article" date="2016" name="Nat. Commun.">
        <title>Thousands of microbial genomes shed light on interconnected biogeochemical processes in an aquifer system.</title>
        <authorList>
            <person name="Anantharaman K."/>
            <person name="Brown C.T."/>
            <person name="Hug L.A."/>
            <person name="Sharon I."/>
            <person name="Castelle C.J."/>
            <person name="Probst A.J."/>
            <person name="Thomas B.C."/>
            <person name="Singh A."/>
            <person name="Wilkins M.J."/>
            <person name="Karaoz U."/>
            <person name="Brodie E.L."/>
            <person name="Williams K.H."/>
            <person name="Hubbard S.S."/>
            <person name="Banfield J.F."/>
        </authorList>
    </citation>
    <scope>NUCLEOTIDE SEQUENCE [LARGE SCALE GENOMIC DNA]</scope>
</reference>
<evidence type="ECO:0000313" key="1">
    <source>
        <dbReference type="EMBL" id="OGZ30253.1"/>
    </source>
</evidence>